<feature type="signal peptide" evidence="1">
    <location>
        <begin position="1"/>
        <end position="23"/>
    </location>
</feature>
<reference evidence="2 3" key="1">
    <citation type="submission" date="2020-07" db="EMBL/GenBank/DDBJ databases">
        <title>Novel species isolated from subtropical streams in China.</title>
        <authorList>
            <person name="Lu H."/>
        </authorList>
    </citation>
    <scope>NUCLEOTIDE SEQUENCE [LARGE SCALE GENOMIC DNA]</scope>
    <source>
        <strain evidence="2 3">LX20W</strain>
    </source>
</reference>
<feature type="chain" id="PRO_5031092983" evidence="1">
    <location>
        <begin position="24"/>
        <end position="114"/>
    </location>
</feature>
<keyword evidence="3" id="KW-1185">Reference proteome</keyword>
<name>A0A7W2IDK1_9BURK</name>
<dbReference type="EMBL" id="JACEZT010000016">
    <property type="protein sequence ID" value="MBA5639418.1"/>
    <property type="molecule type" value="Genomic_DNA"/>
</dbReference>
<dbReference type="RefSeq" id="WP_182165925.1">
    <property type="nucleotide sequence ID" value="NZ_JACEZT010000016.1"/>
</dbReference>
<comment type="caution">
    <text evidence="2">The sequence shown here is derived from an EMBL/GenBank/DDBJ whole genome shotgun (WGS) entry which is preliminary data.</text>
</comment>
<protein>
    <submittedName>
        <fullName evidence="2">Uncharacterized protein</fullName>
    </submittedName>
</protein>
<evidence type="ECO:0000256" key="1">
    <source>
        <dbReference type="SAM" id="SignalP"/>
    </source>
</evidence>
<sequence>MNKLVVTLAAAMCCVGSTSVAVATKLQGSNSEVQIGESYASTRTKMLRLGWAIDREWGVSGVHEKLSFSKYPEVLCGEGFQAVCTGRFKKGDSAILLTIDQFRKRLPVTYITND</sequence>
<dbReference type="Proteomes" id="UP000534388">
    <property type="component" value="Unassembled WGS sequence"/>
</dbReference>
<keyword evidence="1" id="KW-0732">Signal</keyword>
<evidence type="ECO:0000313" key="2">
    <source>
        <dbReference type="EMBL" id="MBA5639418.1"/>
    </source>
</evidence>
<proteinExistence type="predicted"/>
<evidence type="ECO:0000313" key="3">
    <source>
        <dbReference type="Proteomes" id="UP000534388"/>
    </source>
</evidence>
<accession>A0A7W2IDK1</accession>
<gene>
    <name evidence="2" type="ORF">H3H37_20350</name>
</gene>
<organism evidence="2 3">
    <name type="scientific">Rugamonas brunnea</name>
    <dbReference type="NCBI Taxonomy" id="2758569"/>
    <lineage>
        <taxon>Bacteria</taxon>
        <taxon>Pseudomonadati</taxon>
        <taxon>Pseudomonadota</taxon>
        <taxon>Betaproteobacteria</taxon>
        <taxon>Burkholderiales</taxon>
        <taxon>Oxalobacteraceae</taxon>
        <taxon>Telluria group</taxon>
        <taxon>Rugamonas</taxon>
    </lineage>
</organism>
<dbReference type="AlphaFoldDB" id="A0A7W2IDK1"/>